<name>A0ACB8D610_DERSI</name>
<keyword evidence="2" id="KW-1185">Reference proteome</keyword>
<gene>
    <name evidence="1" type="ORF">HPB49_014047</name>
</gene>
<accession>A0ACB8D610</accession>
<comment type="caution">
    <text evidence="1">The sequence shown here is derived from an EMBL/GenBank/DDBJ whole genome shotgun (WGS) entry which is preliminary data.</text>
</comment>
<reference evidence="1" key="1">
    <citation type="submission" date="2020-05" db="EMBL/GenBank/DDBJ databases">
        <title>Large-scale comparative analyses of tick genomes elucidate their genetic diversity and vector capacities.</title>
        <authorList>
            <person name="Jia N."/>
            <person name="Wang J."/>
            <person name="Shi W."/>
            <person name="Du L."/>
            <person name="Sun Y."/>
            <person name="Zhan W."/>
            <person name="Jiang J."/>
            <person name="Wang Q."/>
            <person name="Zhang B."/>
            <person name="Ji P."/>
            <person name="Sakyi L.B."/>
            <person name="Cui X."/>
            <person name="Yuan T."/>
            <person name="Jiang B."/>
            <person name="Yang W."/>
            <person name="Lam T.T.-Y."/>
            <person name="Chang Q."/>
            <person name="Ding S."/>
            <person name="Wang X."/>
            <person name="Zhu J."/>
            <person name="Ruan X."/>
            <person name="Zhao L."/>
            <person name="Wei J."/>
            <person name="Que T."/>
            <person name="Du C."/>
            <person name="Cheng J."/>
            <person name="Dai P."/>
            <person name="Han X."/>
            <person name="Huang E."/>
            <person name="Gao Y."/>
            <person name="Liu J."/>
            <person name="Shao H."/>
            <person name="Ye R."/>
            <person name="Li L."/>
            <person name="Wei W."/>
            <person name="Wang X."/>
            <person name="Wang C."/>
            <person name="Yang T."/>
            <person name="Huo Q."/>
            <person name="Li W."/>
            <person name="Guo W."/>
            <person name="Chen H."/>
            <person name="Zhou L."/>
            <person name="Ni X."/>
            <person name="Tian J."/>
            <person name="Zhou Y."/>
            <person name="Sheng Y."/>
            <person name="Liu T."/>
            <person name="Pan Y."/>
            <person name="Xia L."/>
            <person name="Li J."/>
            <person name="Zhao F."/>
            <person name="Cao W."/>
        </authorList>
    </citation>
    <scope>NUCLEOTIDE SEQUENCE</scope>
    <source>
        <strain evidence="1">Dsil-2018</strain>
    </source>
</reference>
<proteinExistence type="predicted"/>
<evidence type="ECO:0000313" key="2">
    <source>
        <dbReference type="Proteomes" id="UP000821865"/>
    </source>
</evidence>
<evidence type="ECO:0000313" key="1">
    <source>
        <dbReference type="EMBL" id="KAH7959823.1"/>
    </source>
</evidence>
<dbReference type="Proteomes" id="UP000821865">
    <property type="component" value="Chromosome 3"/>
</dbReference>
<organism evidence="1 2">
    <name type="scientific">Dermacentor silvarum</name>
    <name type="common">Tick</name>
    <dbReference type="NCBI Taxonomy" id="543639"/>
    <lineage>
        <taxon>Eukaryota</taxon>
        <taxon>Metazoa</taxon>
        <taxon>Ecdysozoa</taxon>
        <taxon>Arthropoda</taxon>
        <taxon>Chelicerata</taxon>
        <taxon>Arachnida</taxon>
        <taxon>Acari</taxon>
        <taxon>Parasitiformes</taxon>
        <taxon>Ixodida</taxon>
        <taxon>Ixodoidea</taxon>
        <taxon>Ixodidae</taxon>
        <taxon>Rhipicephalinae</taxon>
        <taxon>Dermacentor</taxon>
    </lineage>
</organism>
<sequence>MECVAALCNEPFQLHELTKALDRSRRRSTPGADGITFQMLRNLADAEKARLLDCLNAVWNNGQLPESWLTAIVVPILKA</sequence>
<dbReference type="EMBL" id="CM023472">
    <property type="protein sequence ID" value="KAH7959823.1"/>
    <property type="molecule type" value="Genomic_DNA"/>
</dbReference>
<protein>
    <submittedName>
        <fullName evidence="1">Uncharacterized protein</fullName>
    </submittedName>
</protein>